<dbReference type="Proteomes" id="UP000834106">
    <property type="component" value="Chromosome 12"/>
</dbReference>
<sequence>MLAIGRDCEWKDVGRDFRFYAISFDLGFKISDVQEIKPPVPYAYEKIVLWNPSALSHRILPFTPVEIEASQDTKYRPYILSYGFGYDNVMDDYKVVRLVFDDENEW</sequence>
<evidence type="ECO:0000313" key="2">
    <source>
        <dbReference type="Proteomes" id="UP000834106"/>
    </source>
</evidence>
<reference evidence="1" key="1">
    <citation type="submission" date="2023-05" db="EMBL/GenBank/DDBJ databases">
        <authorList>
            <person name="Huff M."/>
        </authorList>
    </citation>
    <scope>NUCLEOTIDE SEQUENCE</scope>
</reference>
<gene>
    <name evidence="1" type="ORF">FPE_LOCUS19431</name>
</gene>
<name>A0AAD2E266_9LAMI</name>
<accession>A0AAD2E266</accession>
<proteinExistence type="predicted"/>
<organism evidence="1 2">
    <name type="scientific">Fraxinus pennsylvanica</name>
    <dbReference type="NCBI Taxonomy" id="56036"/>
    <lineage>
        <taxon>Eukaryota</taxon>
        <taxon>Viridiplantae</taxon>
        <taxon>Streptophyta</taxon>
        <taxon>Embryophyta</taxon>
        <taxon>Tracheophyta</taxon>
        <taxon>Spermatophyta</taxon>
        <taxon>Magnoliopsida</taxon>
        <taxon>eudicotyledons</taxon>
        <taxon>Gunneridae</taxon>
        <taxon>Pentapetalae</taxon>
        <taxon>asterids</taxon>
        <taxon>lamiids</taxon>
        <taxon>Lamiales</taxon>
        <taxon>Oleaceae</taxon>
        <taxon>Oleeae</taxon>
        <taxon>Fraxinus</taxon>
    </lineage>
</organism>
<keyword evidence="2" id="KW-1185">Reference proteome</keyword>
<dbReference type="EMBL" id="OU503047">
    <property type="protein sequence ID" value="CAI9772001.1"/>
    <property type="molecule type" value="Genomic_DNA"/>
</dbReference>
<protein>
    <submittedName>
        <fullName evidence="1">Uncharacterized protein</fullName>
    </submittedName>
</protein>
<dbReference type="AlphaFoldDB" id="A0AAD2E266"/>
<evidence type="ECO:0000313" key="1">
    <source>
        <dbReference type="EMBL" id="CAI9772001.1"/>
    </source>
</evidence>